<feature type="non-terminal residue" evidence="1">
    <location>
        <position position="1"/>
    </location>
</feature>
<accession>A0ABR2Z668</accession>
<keyword evidence="2" id="KW-1185">Reference proteome</keyword>
<evidence type="ECO:0000313" key="2">
    <source>
        <dbReference type="Proteomes" id="UP001437256"/>
    </source>
</evidence>
<sequence length="141" mass="15116">LESGIIYPTVMIVHLIVIKGSTTSKELPSVDLYLVDVLSAGIAPTLAIVRAQIAKLTEKASSRFGFEGVSDIRFKNAHLGVAGLKSTALYSISMDVSASSNSDSEELRTPEPLVYPRQGVGLPSFFPQDGHERIDVEKGSI</sequence>
<proteinExistence type="predicted"/>
<organism evidence="1 2">
    <name type="scientific">Marasmius tenuissimus</name>
    <dbReference type="NCBI Taxonomy" id="585030"/>
    <lineage>
        <taxon>Eukaryota</taxon>
        <taxon>Fungi</taxon>
        <taxon>Dikarya</taxon>
        <taxon>Basidiomycota</taxon>
        <taxon>Agaricomycotina</taxon>
        <taxon>Agaricomycetes</taxon>
        <taxon>Agaricomycetidae</taxon>
        <taxon>Agaricales</taxon>
        <taxon>Marasmiineae</taxon>
        <taxon>Marasmiaceae</taxon>
        <taxon>Marasmius</taxon>
    </lineage>
</organism>
<protein>
    <recommendedName>
        <fullName evidence="3">Interphotoreceptor retinoid-binding protein</fullName>
    </recommendedName>
</protein>
<reference evidence="1 2" key="1">
    <citation type="submission" date="2024-05" db="EMBL/GenBank/DDBJ databases">
        <title>A draft genome resource for the thread blight pathogen Marasmius tenuissimus strain MS-2.</title>
        <authorList>
            <person name="Yulfo-Soto G.E."/>
            <person name="Baruah I.K."/>
            <person name="Amoako-Attah I."/>
            <person name="Bukari Y."/>
            <person name="Meinhardt L.W."/>
            <person name="Bailey B.A."/>
            <person name="Cohen S.P."/>
        </authorList>
    </citation>
    <scope>NUCLEOTIDE SEQUENCE [LARGE SCALE GENOMIC DNA]</scope>
    <source>
        <strain evidence="1 2">MS-2</strain>
    </source>
</reference>
<name>A0ABR2Z668_9AGAR</name>
<dbReference type="EMBL" id="JBBXMP010000731">
    <property type="protein sequence ID" value="KAL0057041.1"/>
    <property type="molecule type" value="Genomic_DNA"/>
</dbReference>
<comment type="caution">
    <text evidence="1">The sequence shown here is derived from an EMBL/GenBank/DDBJ whole genome shotgun (WGS) entry which is preliminary data.</text>
</comment>
<dbReference type="Proteomes" id="UP001437256">
    <property type="component" value="Unassembled WGS sequence"/>
</dbReference>
<evidence type="ECO:0008006" key="3">
    <source>
        <dbReference type="Google" id="ProtNLM"/>
    </source>
</evidence>
<gene>
    <name evidence="1" type="ORF">AAF712_016338</name>
</gene>
<evidence type="ECO:0000313" key="1">
    <source>
        <dbReference type="EMBL" id="KAL0057041.1"/>
    </source>
</evidence>